<feature type="signal peptide" evidence="1">
    <location>
        <begin position="1"/>
        <end position="20"/>
    </location>
</feature>
<keyword evidence="1" id="KW-0732">Signal</keyword>
<dbReference type="EMBL" id="JBHUFP010000005">
    <property type="protein sequence ID" value="MFD1805789.1"/>
    <property type="molecule type" value="Genomic_DNA"/>
</dbReference>
<accession>A0ABW4NT31</accession>
<evidence type="ECO:0008006" key="4">
    <source>
        <dbReference type="Google" id="ProtNLM"/>
    </source>
</evidence>
<feature type="chain" id="PRO_5045890454" description="Outer membrane protein beta-barrel domain-containing protein" evidence="1">
    <location>
        <begin position="21"/>
        <end position="243"/>
    </location>
</feature>
<protein>
    <recommendedName>
        <fullName evidence="4">Outer membrane protein beta-barrel domain-containing protein</fullName>
    </recommendedName>
</protein>
<comment type="caution">
    <text evidence="2">The sequence shown here is derived from an EMBL/GenBank/DDBJ whole genome shotgun (WGS) entry which is preliminary data.</text>
</comment>
<sequence length="243" mass="27800">MKNQSLLVTILSLIPVFATAQTGQFNFYGKAGIDLTSRFDAIEIAAFAQDNNNELFTSSPSKKNTFSASIFLETTYNLLSQTELGFGIGYIKRNGFNYQRIIKDRENVKIRETYKVNRYSSIPLYLTLKQNHSLNQDTKFYFKSDLGYSLNKTPSTVHNEYRLDKGINDHPYTINFKTKNGLYLGLGVGIEYKSFLAELGYYHTNSAVTYNNYKKVGVNNPIMEDVHRSYNNNALRFSIGLKF</sequence>
<organism evidence="2 3">
    <name type="scientific">Pasteurella oralis</name>
    <dbReference type="NCBI Taxonomy" id="1071947"/>
    <lineage>
        <taxon>Bacteria</taxon>
        <taxon>Pseudomonadati</taxon>
        <taxon>Pseudomonadota</taxon>
        <taxon>Gammaproteobacteria</taxon>
        <taxon>Pasteurellales</taxon>
        <taxon>Pasteurellaceae</taxon>
        <taxon>Pasteurella</taxon>
    </lineage>
</organism>
<reference evidence="3" key="1">
    <citation type="journal article" date="2019" name="Int. J. Syst. Evol. Microbiol.">
        <title>The Global Catalogue of Microorganisms (GCM) 10K type strain sequencing project: providing services to taxonomists for standard genome sequencing and annotation.</title>
        <authorList>
            <consortium name="The Broad Institute Genomics Platform"/>
            <consortium name="The Broad Institute Genome Sequencing Center for Infectious Disease"/>
            <person name="Wu L."/>
            <person name="Ma J."/>
        </authorList>
    </citation>
    <scope>NUCLEOTIDE SEQUENCE [LARGE SCALE GENOMIC DNA]</scope>
    <source>
        <strain evidence="3">CCM 7950</strain>
    </source>
</reference>
<proteinExistence type="predicted"/>
<evidence type="ECO:0000313" key="3">
    <source>
        <dbReference type="Proteomes" id="UP001597420"/>
    </source>
</evidence>
<gene>
    <name evidence="2" type="ORF">ACFSAV_05265</name>
</gene>
<name>A0ABW4NT31_9PAST</name>
<dbReference type="Proteomes" id="UP001597420">
    <property type="component" value="Unassembled WGS sequence"/>
</dbReference>
<dbReference type="RefSeq" id="WP_379097029.1">
    <property type="nucleotide sequence ID" value="NZ_JBHUFP010000005.1"/>
</dbReference>
<evidence type="ECO:0000256" key="1">
    <source>
        <dbReference type="SAM" id="SignalP"/>
    </source>
</evidence>
<keyword evidence="3" id="KW-1185">Reference proteome</keyword>
<evidence type="ECO:0000313" key="2">
    <source>
        <dbReference type="EMBL" id="MFD1805789.1"/>
    </source>
</evidence>